<dbReference type="AlphaFoldDB" id="A0A1A7WCK7"/>
<feature type="domain" description="TERF1-interacting nuclear factor 2 N-terminal" evidence="1">
    <location>
        <begin position="33"/>
        <end position="179"/>
    </location>
</feature>
<dbReference type="GO" id="GO:0016233">
    <property type="term" value="P:telomere capping"/>
    <property type="evidence" value="ECO:0007669"/>
    <property type="project" value="InterPro"/>
</dbReference>
<gene>
    <name evidence="2" type="primary">Nfu_g_1_015669</name>
</gene>
<accession>A0A1A7WCK7</accession>
<dbReference type="GO" id="GO:0070187">
    <property type="term" value="C:shelterin complex"/>
    <property type="evidence" value="ECO:0007669"/>
    <property type="project" value="InterPro"/>
</dbReference>
<dbReference type="GO" id="GO:0042162">
    <property type="term" value="F:telomeric DNA binding"/>
    <property type="evidence" value="ECO:0007669"/>
    <property type="project" value="TreeGrafter"/>
</dbReference>
<sequence length="192" mass="21917">MDGAMSESSGSTLSISSLRLLVSPIRLVSAAIWQTVEQKVVLDYGLLEEFVFRVTEIVPQILTIRQRAELILGLRARLILELCRSDETAELHVIQPHLDRMQNLRSLWKSESDAEQETSDSHFMGLVQNLLRDPEERMNFFQDVFPGDFGPTYDKAIQTLMWLFLSRLEKLLPNQTLQQVQKESARGPGCLT</sequence>
<protein>
    <recommendedName>
        <fullName evidence="1">TERF1-interacting nuclear factor 2 N-terminal domain-containing protein</fullName>
    </recommendedName>
</protein>
<reference evidence="2" key="1">
    <citation type="submission" date="2016-05" db="EMBL/GenBank/DDBJ databases">
        <authorList>
            <person name="Lavstsen T."/>
            <person name="Jespersen J.S."/>
        </authorList>
    </citation>
    <scope>NUCLEOTIDE SEQUENCE</scope>
    <source>
        <tissue evidence="2">Brain</tissue>
    </source>
</reference>
<organism evidence="2">
    <name type="scientific">Iconisemion striatum</name>
    <dbReference type="NCBI Taxonomy" id="60296"/>
    <lineage>
        <taxon>Eukaryota</taxon>
        <taxon>Metazoa</taxon>
        <taxon>Chordata</taxon>
        <taxon>Craniata</taxon>
        <taxon>Vertebrata</taxon>
        <taxon>Euteleostomi</taxon>
        <taxon>Actinopterygii</taxon>
        <taxon>Neopterygii</taxon>
        <taxon>Teleostei</taxon>
        <taxon>Neoteleostei</taxon>
        <taxon>Acanthomorphata</taxon>
        <taxon>Ovalentaria</taxon>
        <taxon>Atherinomorphae</taxon>
        <taxon>Cyprinodontiformes</taxon>
        <taxon>Nothobranchiidae</taxon>
        <taxon>Iconisemion</taxon>
    </lineage>
</organism>
<evidence type="ECO:0000259" key="1">
    <source>
        <dbReference type="Pfam" id="PF14973"/>
    </source>
</evidence>
<reference evidence="2" key="2">
    <citation type="submission" date="2016-06" db="EMBL/GenBank/DDBJ databases">
        <title>The genome of a short-lived fish provides insights into sex chromosome evolution and the genetic control of aging.</title>
        <authorList>
            <person name="Reichwald K."/>
            <person name="Felder M."/>
            <person name="Petzold A."/>
            <person name="Koch P."/>
            <person name="Groth M."/>
            <person name="Platzer M."/>
        </authorList>
    </citation>
    <scope>NUCLEOTIDE SEQUENCE</scope>
    <source>
        <tissue evidence="2">Brain</tissue>
    </source>
</reference>
<dbReference type="InterPro" id="IPR029400">
    <property type="entry name" value="TINF2_N"/>
</dbReference>
<dbReference type="PANTHER" id="PTHR15512">
    <property type="entry name" value="TERF1-INTERACTING NUCLEAR FACTOR 2"/>
    <property type="match status" value="1"/>
</dbReference>
<dbReference type="PANTHER" id="PTHR15512:SF2">
    <property type="match status" value="1"/>
</dbReference>
<evidence type="ECO:0000313" key="2">
    <source>
        <dbReference type="EMBL" id="SBP03254.1"/>
    </source>
</evidence>
<proteinExistence type="predicted"/>
<name>A0A1A7WCK7_9TELE</name>
<dbReference type="GO" id="GO:1904356">
    <property type="term" value="P:regulation of telomere maintenance via telomere lengthening"/>
    <property type="evidence" value="ECO:0007669"/>
    <property type="project" value="TreeGrafter"/>
</dbReference>
<dbReference type="EMBL" id="HADW01001854">
    <property type="protein sequence ID" value="SBP03254.1"/>
    <property type="molecule type" value="Transcribed_RNA"/>
</dbReference>
<dbReference type="CDD" id="cd11657">
    <property type="entry name" value="TIN2_N"/>
    <property type="match status" value="1"/>
</dbReference>
<dbReference type="InterPro" id="IPR039098">
    <property type="entry name" value="TINF2"/>
</dbReference>
<dbReference type="Pfam" id="PF14973">
    <property type="entry name" value="TINF2_N"/>
    <property type="match status" value="1"/>
</dbReference>